<dbReference type="EMBL" id="VSWD01000002">
    <property type="protein sequence ID" value="KAK3107287.1"/>
    <property type="molecule type" value="Genomic_DNA"/>
</dbReference>
<dbReference type="Gene3D" id="3.50.50.60">
    <property type="entry name" value="FAD/NAD(P)-binding domain"/>
    <property type="match status" value="1"/>
</dbReference>
<dbReference type="InterPro" id="IPR039136">
    <property type="entry name" value="NUFIP1-like"/>
</dbReference>
<feature type="transmembrane region" description="Helical" evidence="2">
    <location>
        <begin position="1159"/>
        <end position="1183"/>
    </location>
</feature>
<reference evidence="4" key="1">
    <citation type="submission" date="2019-08" db="EMBL/GenBank/DDBJ databases">
        <title>The improved chromosome-level genome for the pearl oyster Pinctada fucata martensii using PacBio sequencing and Hi-C.</title>
        <authorList>
            <person name="Zheng Z."/>
        </authorList>
    </citation>
    <scope>NUCLEOTIDE SEQUENCE</scope>
    <source>
        <strain evidence="4">ZZ-2019</strain>
        <tissue evidence="4">Adductor muscle</tissue>
    </source>
</reference>
<dbReference type="SUPFAM" id="SSF51905">
    <property type="entry name" value="FAD/NAD(P)-binding domain"/>
    <property type="match status" value="1"/>
</dbReference>
<evidence type="ECO:0000256" key="2">
    <source>
        <dbReference type="SAM" id="Phobius"/>
    </source>
</evidence>
<feature type="compositionally biased region" description="Polar residues" evidence="1">
    <location>
        <begin position="141"/>
        <end position="180"/>
    </location>
</feature>
<dbReference type="GO" id="GO:0003723">
    <property type="term" value="F:RNA binding"/>
    <property type="evidence" value="ECO:0007669"/>
    <property type="project" value="InterPro"/>
</dbReference>
<dbReference type="SUPFAM" id="SSF48056">
    <property type="entry name" value="Di-copper centre-containing domain"/>
    <property type="match status" value="1"/>
</dbReference>
<feature type="domain" description="Tyrosinase copper-binding" evidence="3">
    <location>
        <begin position="1044"/>
        <end position="1078"/>
    </location>
</feature>
<feature type="region of interest" description="Disordered" evidence="1">
    <location>
        <begin position="454"/>
        <end position="524"/>
    </location>
</feature>
<feature type="compositionally biased region" description="Polar residues" evidence="1">
    <location>
        <begin position="646"/>
        <end position="656"/>
    </location>
</feature>
<gene>
    <name evidence="4" type="ORF">FSP39_011157</name>
</gene>
<feature type="transmembrane region" description="Helical" evidence="2">
    <location>
        <begin position="1073"/>
        <end position="1093"/>
    </location>
</feature>
<organism evidence="4 5">
    <name type="scientific">Pinctada imbricata</name>
    <name type="common">Atlantic pearl-oyster</name>
    <name type="synonym">Pinctada martensii</name>
    <dbReference type="NCBI Taxonomy" id="66713"/>
    <lineage>
        <taxon>Eukaryota</taxon>
        <taxon>Metazoa</taxon>
        <taxon>Spiralia</taxon>
        <taxon>Lophotrochozoa</taxon>
        <taxon>Mollusca</taxon>
        <taxon>Bivalvia</taxon>
        <taxon>Autobranchia</taxon>
        <taxon>Pteriomorphia</taxon>
        <taxon>Pterioida</taxon>
        <taxon>Pterioidea</taxon>
        <taxon>Pteriidae</taxon>
        <taxon>Pinctada</taxon>
    </lineage>
</organism>
<evidence type="ECO:0000313" key="5">
    <source>
        <dbReference type="Proteomes" id="UP001186944"/>
    </source>
</evidence>
<feature type="compositionally biased region" description="Basic and acidic residues" evidence="1">
    <location>
        <begin position="35"/>
        <end position="53"/>
    </location>
</feature>
<evidence type="ECO:0000256" key="1">
    <source>
        <dbReference type="SAM" id="MobiDB-lite"/>
    </source>
</evidence>
<feature type="transmembrane region" description="Helical" evidence="2">
    <location>
        <begin position="1195"/>
        <end position="1222"/>
    </location>
</feature>
<feature type="region of interest" description="Disordered" evidence="1">
    <location>
        <begin position="617"/>
        <end position="712"/>
    </location>
</feature>
<dbReference type="Pfam" id="PF00264">
    <property type="entry name" value="Tyrosinase"/>
    <property type="match status" value="1"/>
</dbReference>
<evidence type="ECO:0000313" key="4">
    <source>
        <dbReference type="EMBL" id="KAK3107287.1"/>
    </source>
</evidence>
<feature type="compositionally biased region" description="Polar residues" evidence="1">
    <location>
        <begin position="121"/>
        <end position="132"/>
    </location>
</feature>
<feature type="compositionally biased region" description="Low complexity" evidence="1">
    <location>
        <begin position="499"/>
        <end position="516"/>
    </location>
</feature>
<keyword evidence="2" id="KW-0812">Transmembrane</keyword>
<feature type="compositionally biased region" description="Polar residues" evidence="1">
    <location>
        <begin position="481"/>
        <end position="498"/>
    </location>
</feature>
<keyword evidence="2" id="KW-1133">Transmembrane helix</keyword>
<protein>
    <recommendedName>
        <fullName evidence="3">Tyrosinase copper-binding domain-containing protein</fullName>
    </recommendedName>
</protein>
<dbReference type="InterPro" id="IPR008922">
    <property type="entry name" value="Di-copper_centre_dom_sf"/>
</dbReference>
<dbReference type="Gene3D" id="1.10.1280.10">
    <property type="entry name" value="Di-copper center containing domain from catechol oxidase"/>
    <property type="match status" value="1"/>
</dbReference>
<proteinExistence type="predicted"/>
<feature type="compositionally biased region" description="Polar residues" evidence="1">
    <location>
        <begin position="672"/>
        <end position="703"/>
    </location>
</feature>
<feature type="compositionally biased region" description="Low complexity" evidence="1">
    <location>
        <begin position="657"/>
        <end position="671"/>
    </location>
</feature>
<dbReference type="CDD" id="cd00637">
    <property type="entry name" value="7tm_classA_rhodopsin-like"/>
    <property type="match status" value="1"/>
</dbReference>
<evidence type="ECO:0000259" key="3">
    <source>
        <dbReference type="Pfam" id="PF00264"/>
    </source>
</evidence>
<keyword evidence="5" id="KW-1185">Reference proteome</keyword>
<dbReference type="GO" id="GO:0000492">
    <property type="term" value="P:box C/D snoRNP assembly"/>
    <property type="evidence" value="ECO:0007669"/>
    <property type="project" value="TreeGrafter"/>
</dbReference>
<dbReference type="Proteomes" id="UP001186944">
    <property type="component" value="Unassembled WGS sequence"/>
</dbReference>
<dbReference type="InterPro" id="IPR002227">
    <property type="entry name" value="Tyrosinase_Cu-bd"/>
</dbReference>
<accession>A0AA88YVU6</accession>
<feature type="region of interest" description="Disordered" evidence="1">
    <location>
        <begin position="1"/>
        <end position="62"/>
    </location>
</feature>
<sequence length="1290" mass="143131">MNISSLEAEDLKGGDLQQDPVAASTAKHQNTRCKNTKDEYSTRRKRDTRDANNKHKRLHINRRDQWATGADFGRPFGTDQKLNEFSFVRVKENVGKLLVQGYIAQRLKSSLRKFFGRYGDTSVSSQGLGSNKQKWRKSGGMSLSSPSNKKPTGNNAGPQKSKMNNVNQNSLSQPKKQQPSNNNYMYNMGPMGMMGGFGMGMNNKQMQEFMIARRTHGRYNMGPMCMMGGFGMAMNNKQGVSPFLKKKICYMAKVTPPANGQMPPPPQLYGMGFKIRRIGKWFSHDLDWSEGVAMCHNKEMEHRGCEKTPSSKYKMFPGMGMGAMGGMGGMMGGMMGSRPMASCDINKPNSCGNPALMKCSRYHKDRFGIPVCCATSEMTANQLAQFFNPSVDPGTAYYTTYMLCTQTPVEYRISCRRNSDCPVPNLTTCIGSVCCAKDQISLQAISVYKLMAKDKPGASSQNKQRSNTNNNRMNNERSQNGGNQKPRLSSTAQSQAPKQQQQLQQRQQRQQRQQQQTGTVPQIPTIQFKQIQGGFQQRFSNIGQTMTGNKPSERVPSQNLIQEKQPRIVIQDTIGMTNSLSSGTLSKAKEVAKSASPSQISHPSGSNFVTELTADQAAKRRAHMQNANKPQQRVSQIVPNNAPPIQRNSQTMSTRNSQSQQVSSGSLSNQQASQTLPSSSLSKQNGGKILSNSISSGQMNNAGGNFRPDALTTNSAQLNNQMKASASASTPMECDDIAIIGAGISGTYTAWRLRQSKLKVSVYEETDRIGGRIFTYRFREAPDINVELGAMTFSPDKDKRVSKVINELRLPVIDFKNGWDNEDSTLYYLREVHMTYNDLGGMSTPYNLREHELKTPDMLRRYLSSSYTNFSGNIDTIENELFNIITNDGVALYQQSYSEAFAKMGSGEASTYLRDQSGFHCTGGASSAVLGIPKGNPSLNITGRARIQTVAGGMDLIPKSFMKAFLTTNSRNKYNPNNKLLRIKREIGNKYTLHFTKTETVNGKTKKIENSALTTCAKSVILTQSRKQLNDIEWKTFKEFNDTNRYDEIARYHNIAVGSAAHAGSAFLPWHRIYLLIFWLIHLLVGVLLAILLRAGALTASSFDQDGYGLMFRIFEGGARSSMHSSIITTTVMGVDRLLSAMFAFRYITMASRRRTYQVAAAVNAFAVMVSVSTVSIGDVYVLRYYEIFSSTTTAMWTTIVLVTTSAVATVALYSVIGVIVIRKQRGSMRMNTDYSRLQASCAKSFIVAFVYLCCVIPVMISMSVCLLNENDVEIPLSVRTTFCIYTQLP</sequence>
<feature type="compositionally biased region" description="Polar residues" evidence="1">
    <location>
        <begin position="625"/>
        <end position="639"/>
    </location>
</feature>
<dbReference type="Pfam" id="PF13450">
    <property type="entry name" value="NAD_binding_8"/>
    <property type="match status" value="1"/>
</dbReference>
<dbReference type="PANTHER" id="PTHR13309">
    <property type="entry name" value="NUCLEAR FRAGILE X MENTAL RETARDATION PROTEIN INTERACTING PROTEIN 1"/>
    <property type="match status" value="1"/>
</dbReference>
<name>A0AA88YVU6_PINIB</name>
<feature type="region of interest" description="Disordered" evidence="1">
    <location>
        <begin position="121"/>
        <end position="185"/>
    </location>
</feature>
<dbReference type="SUPFAM" id="SSF81321">
    <property type="entry name" value="Family A G protein-coupled receptor-like"/>
    <property type="match status" value="1"/>
</dbReference>
<keyword evidence="2" id="KW-0472">Membrane</keyword>
<comment type="caution">
    <text evidence="4">The sequence shown here is derived from an EMBL/GenBank/DDBJ whole genome shotgun (WGS) entry which is preliminary data.</text>
</comment>
<dbReference type="GO" id="GO:0005634">
    <property type="term" value="C:nucleus"/>
    <property type="evidence" value="ECO:0007669"/>
    <property type="project" value="TreeGrafter"/>
</dbReference>
<feature type="compositionally biased region" description="Low complexity" evidence="1">
    <location>
        <begin position="459"/>
        <end position="480"/>
    </location>
</feature>
<dbReference type="InterPro" id="IPR036188">
    <property type="entry name" value="FAD/NAD-bd_sf"/>
</dbReference>
<dbReference type="Gene3D" id="1.20.1070.10">
    <property type="entry name" value="Rhodopsin 7-helix transmembrane proteins"/>
    <property type="match status" value="1"/>
</dbReference>
<dbReference type="GO" id="GO:0016491">
    <property type="term" value="F:oxidoreductase activity"/>
    <property type="evidence" value="ECO:0007669"/>
    <property type="project" value="InterPro"/>
</dbReference>
<dbReference type="PANTHER" id="PTHR13309:SF0">
    <property type="entry name" value="FMR1-INTERACTING PROTEIN NUFIP1"/>
    <property type="match status" value="1"/>
</dbReference>
<feature type="transmembrane region" description="Helical" evidence="2">
    <location>
        <begin position="1243"/>
        <end position="1261"/>
    </location>
</feature>